<evidence type="ECO:0000256" key="5">
    <source>
        <dbReference type="RuleBase" id="RU363032"/>
    </source>
</evidence>
<dbReference type="InterPro" id="IPR035906">
    <property type="entry name" value="MetI-like_sf"/>
</dbReference>
<reference evidence="7" key="2">
    <citation type="submission" date="2019-11" db="EMBL/GenBank/DDBJ databases">
        <title>Improved Assembly of Tolypothrix boutellei genome.</title>
        <authorList>
            <person name="Sarangi A.N."/>
            <person name="Mukherjee M."/>
            <person name="Ghosh S."/>
            <person name="Singh D."/>
            <person name="Das A."/>
            <person name="Kant S."/>
            <person name="Prusty A."/>
            <person name="Tripathy S."/>
        </authorList>
    </citation>
    <scope>NUCLEOTIDE SEQUENCE</scope>
    <source>
        <strain evidence="7">VB521301</strain>
    </source>
</reference>
<dbReference type="RefSeq" id="WP_038074370.1">
    <property type="nucleotide sequence ID" value="NZ_JHEG04000001.1"/>
</dbReference>
<organism evidence="8">
    <name type="scientific">Tolypothrix bouteillei VB521301</name>
    <dbReference type="NCBI Taxonomy" id="1479485"/>
    <lineage>
        <taxon>Bacteria</taxon>
        <taxon>Bacillati</taxon>
        <taxon>Cyanobacteriota</taxon>
        <taxon>Cyanophyceae</taxon>
        <taxon>Nostocales</taxon>
        <taxon>Tolypothrichaceae</taxon>
        <taxon>Tolypothrix</taxon>
    </lineage>
</organism>
<dbReference type="AlphaFoldDB" id="A0A0C1QT68"/>
<feature type="transmembrane region" description="Helical" evidence="5">
    <location>
        <begin position="241"/>
        <end position="261"/>
    </location>
</feature>
<keyword evidence="3 5" id="KW-1133">Transmembrane helix</keyword>
<accession>A0A0C1QT68</accession>
<dbReference type="STRING" id="1479485.DA73_0238315"/>
<proteinExistence type="inferred from homology"/>
<evidence type="ECO:0000313" key="9">
    <source>
        <dbReference type="Proteomes" id="UP000029738"/>
    </source>
</evidence>
<evidence type="ECO:0000256" key="1">
    <source>
        <dbReference type="ARBA" id="ARBA00004141"/>
    </source>
</evidence>
<feature type="transmembrane region" description="Helical" evidence="5">
    <location>
        <begin position="71"/>
        <end position="92"/>
    </location>
</feature>
<dbReference type="Proteomes" id="UP000029738">
    <property type="component" value="Unassembled WGS sequence"/>
</dbReference>
<keyword evidence="2 5" id="KW-0812">Transmembrane</keyword>
<dbReference type="CDD" id="cd06261">
    <property type="entry name" value="TM_PBP2"/>
    <property type="match status" value="2"/>
</dbReference>
<dbReference type="Pfam" id="PF00528">
    <property type="entry name" value="BPD_transp_1"/>
    <property type="match status" value="2"/>
</dbReference>
<feature type="domain" description="ABC transmembrane type-1" evidence="6">
    <location>
        <begin position="66"/>
        <end position="260"/>
    </location>
</feature>
<evidence type="ECO:0000256" key="3">
    <source>
        <dbReference type="ARBA" id="ARBA00022989"/>
    </source>
</evidence>
<sequence>MLQKTFPSPETLQRFSCGLSDVAVTLGTLVLLGVIAYISQGTFVPFVPPNTVPSISLDPHYLPYYAGRSTLRMFIALFCSTIFALVYGYVAARNRYAERIMVPLLDILQSVPVLGFLSVTVTGFIALFPGSLLGLEAACIFAIFTSQAWNMTFSFYQSLKMVPHELDEAATLYQFTGWQRFTQLELPNATIALLWNAMMSFGGGWFFVAVSENISVLNQKYTLPGIGSYVAAAVAAKDLSALGWALLTIIVVIVLVDRLFWSPLNAWAQKFRLEQSVTTTGTESWLLDLLKAARLLRLMRQIFAPIGEIFNRFMSFLTPPRSFQPRETTGQQWSDRIYNLILLLLVGALLVAGVHFILATVGLSEVFKTFLLGLLTLGRVLIVLVIGTLIWTPVGVAIGFNPKLANLLQPVVQFLASFPANFIFPFATLFFIRANISLDWGSILLMSLGAQWYILFNAIAGAMSVPTDLREMASDVGLRNGLLWRKLILPSIFSAWITGGITAVGGAWNASIVSEVVSWGQTTLTARGLGAYIAQATTVGDWSRITLGVGMMSLYVIGMNQLVWRRLYQLAENKYHL</sequence>
<protein>
    <submittedName>
        <fullName evidence="7">ABC transporter permease subunit</fullName>
    </submittedName>
    <submittedName>
        <fullName evidence="8">Sulfonate ABC transporter permease</fullName>
    </submittedName>
</protein>
<dbReference type="PANTHER" id="PTHR42744">
    <property type="entry name" value="BINDING-PROTEIN-DEPENDENT TRANSPORT SYSTEMS INNER MEMBRANE COMPONENT"/>
    <property type="match status" value="1"/>
</dbReference>
<evidence type="ECO:0000313" key="7">
    <source>
        <dbReference type="EMBL" id="KAF3889537.1"/>
    </source>
</evidence>
<dbReference type="OrthoDB" id="9806809at2"/>
<dbReference type="EMBL" id="JHEG02000059">
    <property type="protein sequence ID" value="KIE07058.1"/>
    <property type="molecule type" value="Genomic_DNA"/>
</dbReference>
<comment type="similarity">
    <text evidence="5">Belongs to the binding-protein-dependent transport system permease family.</text>
</comment>
<keyword evidence="5" id="KW-0813">Transport</keyword>
<comment type="caution">
    <text evidence="8">The sequence shown here is derived from an EMBL/GenBank/DDBJ whole genome shotgun (WGS) entry which is preliminary data.</text>
</comment>
<feature type="domain" description="ABC transmembrane type-1" evidence="6">
    <location>
        <begin position="377"/>
        <end position="563"/>
    </location>
</feature>
<evidence type="ECO:0000256" key="2">
    <source>
        <dbReference type="ARBA" id="ARBA00022692"/>
    </source>
</evidence>
<name>A0A0C1QT68_9CYAN</name>
<gene>
    <name evidence="8" type="ORF">DA73_0238315</name>
    <name evidence="7" type="ORF">DA73_0400031720</name>
</gene>
<feature type="transmembrane region" description="Helical" evidence="5">
    <location>
        <begin position="444"/>
        <end position="467"/>
    </location>
</feature>
<feature type="transmembrane region" description="Helical" evidence="5">
    <location>
        <begin position="337"/>
        <end position="358"/>
    </location>
</feature>
<feature type="transmembrane region" description="Helical" evidence="5">
    <location>
        <begin position="104"/>
        <end position="128"/>
    </location>
</feature>
<evidence type="ECO:0000256" key="4">
    <source>
        <dbReference type="ARBA" id="ARBA00023136"/>
    </source>
</evidence>
<evidence type="ECO:0000313" key="8">
    <source>
        <dbReference type="EMBL" id="KIE07058.1"/>
    </source>
</evidence>
<keyword evidence="4 5" id="KW-0472">Membrane</keyword>
<feature type="transmembrane region" description="Helical" evidence="5">
    <location>
        <begin position="487"/>
        <end position="508"/>
    </location>
</feature>
<evidence type="ECO:0000259" key="6">
    <source>
        <dbReference type="PROSITE" id="PS50928"/>
    </source>
</evidence>
<dbReference type="PANTHER" id="PTHR42744:SF1">
    <property type="entry name" value="BINDING-PROTEIN-DEPENDENT TRANSPORT SYSTEMS INNER MEMBRANE COMPONENT"/>
    <property type="match status" value="1"/>
</dbReference>
<feature type="transmembrane region" description="Helical" evidence="5">
    <location>
        <begin position="370"/>
        <end position="391"/>
    </location>
</feature>
<reference evidence="8" key="1">
    <citation type="journal article" date="2015" name="Genome Announc.">
        <title>Draft Genome Sequence of Tolypothrix boutellei Strain VB521301.</title>
        <authorList>
            <person name="Chandrababunaidu M.M."/>
            <person name="Singh D."/>
            <person name="Sen D."/>
            <person name="Bhan S."/>
            <person name="Das S."/>
            <person name="Gupta A."/>
            <person name="Adhikary S.P."/>
            <person name="Tripathy S."/>
        </authorList>
    </citation>
    <scope>NUCLEOTIDE SEQUENCE</scope>
    <source>
        <strain evidence="8">VB521301</strain>
    </source>
</reference>
<dbReference type="GO" id="GO:0055085">
    <property type="term" value="P:transmembrane transport"/>
    <property type="evidence" value="ECO:0007669"/>
    <property type="project" value="InterPro"/>
</dbReference>
<keyword evidence="9" id="KW-1185">Reference proteome</keyword>
<dbReference type="InterPro" id="IPR000515">
    <property type="entry name" value="MetI-like"/>
</dbReference>
<feature type="transmembrane region" description="Helical" evidence="5">
    <location>
        <begin position="411"/>
        <end position="432"/>
    </location>
</feature>
<feature type="transmembrane region" description="Helical" evidence="5">
    <location>
        <begin position="21"/>
        <end position="39"/>
    </location>
</feature>
<dbReference type="GO" id="GO:0005886">
    <property type="term" value="C:plasma membrane"/>
    <property type="evidence" value="ECO:0007669"/>
    <property type="project" value="UniProtKB-SubCell"/>
</dbReference>
<comment type="subcellular location">
    <subcellularLocation>
        <location evidence="5">Cell membrane</location>
        <topology evidence="5">Multi-pass membrane protein</topology>
    </subcellularLocation>
    <subcellularLocation>
        <location evidence="1">Membrane</location>
        <topology evidence="1">Multi-pass membrane protein</topology>
    </subcellularLocation>
</comment>
<dbReference type="PROSITE" id="PS50928">
    <property type="entry name" value="ABC_TM1"/>
    <property type="match status" value="2"/>
</dbReference>
<dbReference type="EMBL" id="JHEG04000001">
    <property type="protein sequence ID" value="KAF3889537.1"/>
    <property type="molecule type" value="Genomic_DNA"/>
</dbReference>
<feature type="transmembrane region" description="Helical" evidence="5">
    <location>
        <begin position="189"/>
        <end position="208"/>
    </location>
</feature>
<dbReference type="SUPFAM" id="SSF161098">
    <property type="entry name" value="MetI-like"/>
    <property type="match status" value="2"/>
</dbReference>
<dbReference type="Gene3D" id="1.10.3720.10">
    <property type="entry name" value="MetI-like"/>
    <property type="match status" value="2"/>
</dbReference>